<accession>A0A1U7IKI6</accession>
<feature type="domain" description="Thioredoxin" evidence="2">
    <location>
        <begin position="36"/>
        <end position="165"/>
    </location>
</feature>
<keyword evidence="1" id="KW-0732">Signal</keyword>
<dbReference type="Proteomes" id="UP000185860">
    <property type="component" value="Unassembled WGS sequence"/>
</dbReference>
<dbReference type="OrthoDB" id="516859at2"/>
<dbReference type="RefSeq" id="WP_073593951.1">
    <property type="nucleotide sequence ID" value="NZ_MRCE01000011.1"/>
</dbReference>
<organism evidence="3 4">
    <name type="scientific">[Phormidium ambiguum] IAM M-71</name>
    <dbReference type="NCBI Taxonomy" id="454136"/>
    <lineage>
        <taxon>Bacteria</taxon>
        <taxon>Bacillati</taxon>
        <taxon>Cyanobacteriota</taxon>
        <taxon>Cyanophyceae</taxon>
        <taxon>Oscillatoriophycideae</taxon>
        <taxon>Aerosakkonematales</taxon>
        <taxon>Aerosakkonemataceae</taxon>
        <taxon>Floridanema</taxon>
    </lineage>
</organism>
<feature type="chain" id="PRO_5012346403" evidence="1">
    <location>
        <begin position="20"/>
        <end position="167"/>
    </location>
</feature>
<evidence type="ECO:0000256" key="1">
    <source>
        <dbReference type="SAM" id="SignalP"/>
    </source>
</evidence>
<name>A0A1U7IKI6_9CYAN</name>
<dbReference type="GO" id="GO:0016671">
    <property type="term" value="F:oxidoreductase activity, acting on a sulfur group of donors, disulfide as acceptor"/>
    <property type="evidence" value="ECO:0007669"/>
    <property type="project" value="TreeGrafter"/>
</dbReference>
<comment type="caution">
    <text evidence="3">The sequence shown here is derived from an EMBL/GenBank/DDBJ whole genome shotgun (WGS) entry which is preliminary data.</text>
</comment>
<dbReference type="Pfam" id="PF00085">
    <property type="entry name" value="Thioredoxin"/>
    <property type="match status" value="1"/>
</dbReference>
<evidence type="ECO:0000313" key="3">
    <source>
        <dbReference type="EMBL" id="OKH37664.1"/>
    </source>
</evidence>
<dbReference type="PANTHER" id="PTHR47353:SF1">
    <property type="entry name" value="THIOREDOXIN-LIKE PROTEIN HCF164, CHLOROPLASTIC"/>
    <property type="match status" value="1"/>
</dbReference>
<evidence type="ECO:0000313" key="4">
    <source>
        <dbReference type="Proteomes" id="UP000185860"/>
    </source>
</evidence>
<dbReference type="EMBL" id="MRCE01000011">
    <property type="protein sequence ID" value="OKH37664.1"/>
    <property type="molecule type" value="Genomic_DNA"/>
</dbReference>
<dbReference type="InterPro" id="IPR013766">
    <property type="entry name" value="Thioredoxin_domain"/>
</dbReference>
<proteinExistence type="predicted"/>
<dbReference type="Gene3D" id="3.40.30.10">
    <property type="entry name" value="Glutaredoxin"/>
    <property type="match status" value="1"/>
</dbReference>
<dbReference type="STRING" id="454136.NIES2119_13245"/>
<sequence>MRKTSALLLGLSISSLVFSASLVTATSARTFVKSDNAIAQANPNTSQLKNVGGPLAKELQGKPVVVDIYATWCPACKTLEPTLSQLRKEYAGKANFVIFDVTDKAKTTRSEAKARQLGLDKFFAANKSKTATVAIIDPATGNILVQHRKNPDKAAYTSVLNSAIARN</sequence>
<dbReference type="AlphaFoldDB" id="A0A1U7IKI6"/>
<protein>
    <submittedName>
        <fullName evidence="3">Thioredoxin</fullName>
    </submittedName>
</protein>
<dbReference type="CDD" id="cd02947">
    <property type="entry name" value="TRX_family"/>
    <property type="match status" value="1"/>
</dbReference>
<dbReference type="PROSITE" id="PS00194">
    <property type="entry name" value="THIOREDOXIN_1"/>
    <property type="match status" value="1"/>
</dbReference>
<dbReference type="InterPro" id="IPR036249">
    <property type="entry name" value="Thioredoxin-like_sf"/>
</dbReference>
<gene>
    <name evidence="3" type="ORF">NIES2119_13245</name>
</gene>
<feature type="signal peptide" evidence="1">
    <location>
        <begin position="1"/>
        <end position="19"/>
    </location>
</feature>
<dbReference type="InterPro" id="IPR017937">
    <property type="entry name" value="Thioredoxin_CS"/>
</dbReference>
<dbReference type="PANTHER" id="PTHR47353">
    <property type="entry name" value="THIOREDOXIN-LIKE PROTEIN HCF164, CHLOROPLASTIC"/>
    <property type="match status" value="1"/>
</dbReference>
<dbReference type="PROSITE" id="PS51352">
    <property type="entry name" value="THIOREDOXIN_2"/>
    <property type="match status" value="1"/>
</dbReference>
<evidence type="ECO:0000259" key="2">
    <source>
        <dbReference type="PROSITE" id="PS51352"/>
    </source>
</evidence>
<dbReference type="InterPro" id="IPR044241">
    <property type="entry name" value="TxlA/HCF164"/>
</dbReference>
<reference evidence="3 4" key="1">
    <citation type="submission" date="2016-11" db="EMBL/GenBank/DDBJ databases">
        <title>Draft Genome Sequences of Nine Cyanobacterial Strains from Diverse Habitats.</title>
        <authorList>
            <person name="Zhu T."/>
            <person name="Hou S."/>
            <person name="Lu X."/>
            <person name="Hess W.R."/>
        </authorList>
    </citation>
    <scope>NUCLEOTIDE SEQUENCE [LARGE SCALE GENOMIC DNA]</scope>
    <source>
        <strain evidence="3 4">IAM M-71</strain>
    </source>
</reference>
<dbReference type="SUPFAM" id="SSF52833">
    <property type="entry name" value="Thioredoxin-like"/>
    <property type="match status" value="1"/>
</dbReference>